<dbReference type="Proteomes" id="UP000004169">
    <property type="component" value="Unassembled WGS sequence"/>
</dbReference>
<proteinExistence type="predicted"/>
<sequence length="97" mass="9674">MGDDVRAVVLVCALAPLLAGCGIPDLTAHTVKAIQRSQRDTAPSTSGSAVSPAPSAAVVDSAHNRAEEAPPPPAPAPVYTAPSRSGGGVTVEELPPR</sequence>
<comment type="caution">
    <text evidence="2">The sequence shown here is derived from an EMBL/GenBank/DDBJ whole genome shotgun (WGS) entry which is preliminary data.</text>
</comment>
<name>H8FV64_MAGML</name>
<organism evidence="2 3">
    <name type="scientific">Magnetospirillum molischianum DSM 120</name>
    <dbReference type="NCBI Taxonomy" id="1150626"/>
    <lineage>
        <taxon>Bacteria</taxon>
        <taxon>Pseudomonadati</taxon>
        <taxon>Pseudomonadota</taxon>
        <taxon>Alphaproteobacteria</taxon>
        <taxon>Rhodospirillales</taxon>
        <taxon>Rhodospirillaceae</taxon>
        <taxon>Magnetospirillum</taxon>
    </lineage>
</organism>
<dbReference type="STRING" id="1150626.PHAMO_340125"/>
<dbReference type="PROSITE" id="PS51257">
    <property type="entry name" value="PROKAR_LIPOPROTEIN"/>
    <property type="match status" value="1"/>
</dbReference>
<evidence type="ECO:0008006" key="4">
    <source>
        <dbReference type="Google" id="ProtNLM"/>
    </source>
</evidence>
<evidence type="ECO:0000313" key="2">
    <source>
        <dbReference type="EMBL" id="CCG42252.1"/>
    </source>
</evidence>
<gene>
    <name evidence="2" type="ORF">PHAMO_340125</name>
</gene>
<evidence type="ECO:0000256" key="1">
    <source>
        <dbReference type="SAM" id="MobiDB-lite"/>
    </source>
</evidence>
<reference evidence="2 3" key="1">
    <citation type="journal article" date="2012" name="J. Bacteriol.">
        <title>Draft Genome Sequence of the Purple Photosynthetic Bacterium Phaeospirillum molischianum DSM120, a Particularly Versatile Bacterium.</title>
        <authorList>
            <person name="Duquesne K."/>
            <person name="Prima V."/>
            <person name="Ji B."/>
            <person name="Rouy Z."/>
            <person name="Medigue C."/>
            <person name="Talla E."/>
            <person name="Sturgis J.N."/>
        </authorList>
    </citation>
    <scope>NUCLEOTIDE SEQUENCE [LARGE SCALE GENOMIC DNA]</scope>
    <source>
        <strain evidence="3">DSM120</strain>
    </source>
</reference>
<evidence type="ECO:0000313" key="3">
    <source>
        <dbReference type="Proteomes" id="UP000004169"/>
    </source>
</evidence>
<dbReference type="EMBL" id="CAHP01000028">
    <property type="protein sequence ID" value="CCG42252.1"/>
    <property type="molecule type" value="Genomic_DNA"/>
</dbReference>
<feature type="region of interest" description="Disordered" evidence="1">
    <location>
        <begin position="36"/>
        <end position="97"/>
    </location>
</feature>
<feature type="compositionally biased region" description="Low complexity" evidence="1">
    <location>
        <begin position="42"/>
        <end position="61"/>
    </location>
</feature>
<dbReference type="AlphaFoldDB" id="H8FV64"/>
<accession>H8FV64</accession>
<keyword evidence="3" id="KW-1185">Reference proteome</keyword>
<protein>
    <recommendedName>
        <fullName evidence="4">Lipoprotein</fullName>
    </recommendedName>
</protein>